<dbReference type="OrthoDB" id="5416609at2759"/>
<dbReference type="RefSeq" id="XP_037160927.1">
    <property type="nucleotide sequence ID" value="XM_037312133.1"/>
</dbReference>
<keyword evidence="1" id="KW-1133">Transmembrane helix</keyword>
<dbReference type="EMBL" id="JACCJC010000056">
    <property type="protein sequence ID" value="KAF6231495.1"/>
    <property type="molecule type" value="Genomic_DNA"/>
</dbReference>
<keyword evidence="1" id="KW-0472">Membrane</keyword>
<evidence type="ECO:0000313" key="3">
    <source>
        <dbReference type="Proteomes" id="UP000578531"/>
    </source>
</evidence>
<evidence type="ECO:0000256" key="1">
    <source>
        <dbReference type="SAM" id="Phobius"/>
    </source>
</evidence>
<gene>
    <name evidence="2" type="ORF">HO173_010247</name>
</gene>
<proteinExistence type="predicted"/>
<organism evidence="2 3">
    <name type="scientific">Letharia columbiana</name>
    <dbReference type="NCBI Taxonomy" id="112416"/>
    <lineage>
        <taxon>Eukaryota</taxon>
        <taxon>Fungi</taxon>
        <taxon>Dikarya</taxon>
        <taxon>Ascomycota</taxon>
        <taxon>Pezizomycotina</taxon>
        <taxon>Lecanoromycetes</taxon>
        <taxon>OSLEUM clade</taxon>
        <taxon>Lecanoromycetidae</taxon>
        <taxon>Lecanorales</taxon>
        <taxon>Lecanorineae</taxon>
        <taxon>Parmeliaceae</taxon>
        <taxon>Letharia</taxon>
    </lineage>
</organism>
<name>A0A8H6L0Y9_9LECA</name>
<dbReference type="Proteomes" id="UP000578531">
    <property type="component" value="Unassembled WGS sequence"/>
</dbReference>
<accession>A0A8H6L0Y9</accession>
<comment type="caution">
    <text evidence="2">The sequence shown here is derived from an EMBL/GenBank/DDBJ whole genome shotgun (WGS) entry which is preliminary data.</text>
</comment>
<dbReference type="GeneID" id="59291894"/>
<feature type="transmembrane region" description="Helical" evidence="1">
    <location>
        <begin position="125"/>
        <end position="146"/>
    </location>
</feature>
<reference evidence="2 3" key="1">
    <citation type="journal article" date="2020" name="Genomics">
        <title>Complete, high-quality genomes from long-read metagenomic sequencing of two wolf lichen thalli reveals enigmatic genome architecture.</title>
        <authorList>
            <person name="McKenzie S.K."/>
            <person name="Walston R.F."/>
            <person name="Allen J.L."/>
        </authorList>
    </citation>
    <scope>NUCLEOTIDE SEQUENCE [LARGE SCALE GENOMIC DNA]</scope>
    <source>
        <strain evidence="2">WasteWater2</strain>
    </source>
</reference>
<dbReference type="AlphaFoldDB" id="A0A8H6L0Y9"/>
<keyword evidence="3" id="KW-1185">Reference proteome</keyword>
<protein>
    <submittedName>
        <fullName evidence="2">Uncharacterized protein</fullName>
    </submittedName>
</protein>
<keyword evidence="1" id="KW-0812">Transmembrane</keyword>
<sequence>MAARASQYAWKQPKSNRGLVLTGFQLDRIIVVGYADKHSIAATDFTKRQYLDIGRAKLLWQLSCERVAGVRSKKQNYVTGEDMLDAYWQTLCAGCTLETFNTVRPEFLSFDEAMKSLIVLHKSNLSSSFLMITFIMYCFIVQRFIFPRFGIRPPVEWDGFIDRMVFAMGRCMARTSKGYNGLVPATTQPGDCVWL</sequence>
<evidence type="ECO:0000313" key="2">
    <source>
        <dbReference type="EMBL" id="KAF6231495.1"/>
    </source>
</evidence>